<name>A0A7T8GP02_CALRO</name>
<organism evidence="1 2">
    <name type="scientific">Caligus rogercresseyi</name>
    <name type="common">Sea louse</name>
    <dbReference type="NCBI Taxonomy" id="217165"/>
    <lineage>
        <taxon>Eukaryota</taxon>
        <taxon>Metazoa</taxon>
        <taxon>Ecdysozoa</taxon>
        <taxon>Arthropoda</taxon>
        <taxon>Crustacea</taxon>
        <taxon>Multicrustacea</taxon>
        <taxon>Hexanauplia</taxon>
        <taxon>Copepoda</taxon>
        <taxon>Siphonostomatoida</taxon>
        <taxon>Caligidae</taxon>
        <taxon>Caligus</taxon>
    </lineage>
</organism>
<protein>
    <submittedName>
        <fullName evidence="1">Uncharacterized protein</fullName>
    </submittedName>
</protein>
<dbReference type="Proteomes" id="UP000595437">
    <property type="component" value="Chromosome 18"/>
</dbReference>
<feature type="non-terminal residue" evidence="1">
    <location>
        <position position="60"/>
    </location>
</feature>
<evidence type="ECO:0000313" key="1">
    <source>
        <dbReference type="EMBL" id="QQP35090.1"/>
    </source>
</evidence>
<accession>A0A7T8GP02</accession>
<dbReference type="Gene3D" id="3.40.50.1820">
    <property type="entry name" value="alpha/beta hydrolase"/>
    <property type="match status" value="1"/>
</dbReference>
<dbReference type="EMBL" id="CP045907">
    <property type="protein sequence ID" value="QQP35090.1"/>
    <property type="molecule type" value="Genomic_DNA"/>
</dbReference>
<proteinExistence type="predicted"/>
<evidence type="ECO:0000313" key="2">
    <source>
        <dbReference type="Proteomes" id="UP000595437"/>
    </source>
</evidence>
<dbReference type="AlphaFoldDB" id="A0A7T8GP02"/>
<gene>
    <name evidence="1" type="ORF">FKW44_023216</name>
</gene>
<keyword evidence="2" id="KW-1185">Reference proteome</keyword>
<reference evidence="2" key="1">
    <citation type="submission" date="2021-01" db="EMBL/GenBank/DDBJ databases">
        <title>Caligus Genome Assembly.</title>
        <authorList>
            <person name="Gallardo-Escarate C."/>
        </authorList>
    </citation>
    <scope>NUCLEOTIDE SEQUENCE [LARGE SCALE GENOMIC DNA]</scope>
</reference>
<dbReference type="InterPro" id="IPR029058">
    <property type="entry name" value="AB_hydrolase_fold"/>
</dbReference>
<feature type="non-terminal residue" evidence="1">
    <location>
        <position position="1"/>
    </location>
</feature>
<sequence>ISGDCVLNGFPCSTDWAGFQEGYCFDNATAIPIGINADKDRTREGNFYLTTRATLPFCGT</sequence>